<dbReference type="InterPro" id="IPR001810">
    <property type="entry name" value="F-box_dom"/>
</dbReference>
<dbReference type="SUPFAM" id="SSF81383">
    <property type="entry name" value="F-box domain"/>
    <property type="match status" value="1"/>
</dbReference>
<dbReference type="AlphaFoldDB" id="A0A914CB44"/>
<evidence type="ECO:0000313" key="3">
    <source>
        <dbReference type="WBParaSite" id="ACRNAN_Path_745.g2830.t1"/>
    </source>
</evidence>
<organism evidence="2 3">
    <name type="scientific">Acrobeloides nanus</name>
    <dbReference type="NCBI Taxonomy" id="290746"/>
    <lineage>
        <taxon>Eukaryota</taxon>
        <taxon>Metazoa</taxon>
        <taxon>Ecdysozoa</taxon>
        <taxon>Nematoda</taxon>
        <taxon>Chromadorea</taxon>
        <taxon>Rhabditida</taxon>
        <taxon>Tylenchina</taxon>
        <taxon>Cephalobomorpha</taxon>
        <taxon>Cephaloboidea</taxon>
        <taxon>Cephalobidae</taxon>
        <taxon>Acrobeloides</taxon>
    </lineage>
</organism>
<evidence type="ECO:0000313" key="2">
    <source>
        <dbReference type="Proteomes" id="UP000887540"/>
    </source>
</evidence>
<reference evidence="3" key="1">
    <citation type="submission" date="2022-11" db="UniProtKB">
        <authorList>
            <consortium name="WormBaseParasite"/>
        </authorList>
    </citation>
    <scope>IDENTIFICATION</scope>
</reference>
<keyword evidence="2" id="KW-1185">Reference proteome</keyword>
<proteinExistence type="predicted"/>
<name>A0A914CB44_9BILA</name>
<dbReference type="InterPro" id="IPR036047">
    <property type="entry name" value="F-box-like_dom_sf"/>
</dbReference>
<protein>
    <submittedName>
        <fullName evidence="3">F-box domain-containing protein</fullName>
    </submittedName>
</protein>
<dbReference type="Gene3D" id="1.20.1280.50">
    <property type="match status" value="1"/>
</dbReference>
<accession>A0A914CB44</accession>
<dbReference type="CDD" id="cd09917">
    <property type="entry name" value="F-box_SF"/>
    <property type="match status" value="1"/>
</dbReference>
<dbReference type="WBParaSite" id="ACRNAN_Path_745.g2830.t1">
    <property type="protein sequence ID" value="ACRNAN_Path_745.g2830.t1"/>
    <property type="gene ID" value="ACRNAN_Path_745.g2830"/>
</dbReference>
<evidence type="ECO:0000259" key="1">
    <source>
        <dbReference type="Pfam" id="PF00646"/>
    </source>
</evidence>
<dbReference type="Pfam" id="PF00646">
    <property type="entry name" value="F-box"/>
    <property type="match status" value="1"/>
</dbReference>
<dbReference type="Proteomes" id="UP000887540">
    <property type="component" value="Unplaced"/>
</dbReference>
<feature type="domain" description="F-box" evidence="1">
    <location>
        <begin position="13"/>
        <end position="48"/>
    </location>
</feature>
<sequence>MDSTPSPISPRTPNEIICDVLYCLEREDTAQCQMVCQEWNNLIVSLKNLLPTRYFNVLWFLKEEIRLYRASFGDLPEFRLYVNGTNVDNWTNNRVNVNQKYQNRSAQEVIQYLKDAEYGNIDINYMDTKGLLKILKDVSTITEGPIKAKRSNCQAQRLDDFL</sequence>